<protein>
    <submittedName>
        <fullName evidence="1">Uncharacterized protein</fullName>
    </submittedName>
</protein>
<dbReference type="AlphaFoldDB" id="A0AAE1ADW0"/>
<sequence>MLVWFYHRLIGSLKSGPRGVNSSVTVAAAPRRASWRTGGLAMTQCCRRAPRGNFSIDWFERSLVLYSSTSASRSEEELLKQEFAIVSNSKLGTLPRIDQGTAFR</sequence>
<proteinExistence type="predicted"/>
<name>A0AAE1ADW0_9GAST</name>
<gene>
    <name evidence="1" type="ORF">RRG08_045496</name>
</gene>
<accession>A0AAE1ADW0</accession>
<evidence type="ECO:0000313" key="1">
    <source>
        <dbReference type="EMBL" id="KAK3786110.1"/>
    </source>
</evidence>
<evidence type="ECO:0000313" key="2">
    <source>
        <dbReference type="Proteomes" id="UP001283361"/>
    </source>
</evidence>
<reference evidence="1" key="1">
    <citation type="journal article" date="2023" name="G3 (Bethesda)">
        <title>A reference genome for the long-term kleptoplast-retaining sea slug Elysia crispata morphotype clarki.</title>
        <authorList>
            <person name="Eastman K.E."/>
            <person name="Pendleton A.L."/>
            <person name="Shaikh M.A."/>
            <person name="Suttiyut T."/>
            <person name="Ogas R."/>
            <person name="Tomko P."/>
            <person name="Gavelis G."/>
            <person name="Widhalm J.R."/>
            <person name="Wisecaver J.H."/>
        </authorList>
    </citation>
    <scope>NUCLEOTIDE SEQUENCE</scope>
    <source>
        <strain evidence="1">ECLA1</strain>
    </source>
</reference>
<comment type="caution">
    <text evidence="1">The sequence shown here is derived from an EMBL/GenBank/DDBJ whole genome shotgun (WGS) entry which is preliminary data.</text>
</comment>
<dbReference type="EMBL" id="JAWDGP010002014">
    <property type="protein sequence ID" value="KAK3786110.1"/>
    <property type="molecule type" value="Genomic_DNA"/>
</dbReference>
<organism evidence="1 2">
    <name type="scientific">Elysia crispata</name>
    <name type="common">lettuce slug</name>
    <dbReference type="NCBI Taxonomy" id="231223"/>
    <lineage>
        <taxon>Eukaryota</taxon>
        <taxon>Metazoa</taxon>
        <taxon>Spiralia</taxon>
        <taxon>Lophotrochozoa</taxon>
        <taxon>Mollusca</taxon>
        <taxon>Gastropoda</taxon>
        <taxon>Heterobranchia</taxon>
        <taxon>Euthyneura</taxon>
        <taxon>Panpulmonata</taxon>
        <taxon>Sacoglossa</taxon>
        <taxon>Placobranchoidea</taxon>
        <taxon>Plakobranchidae</taxon>
        <taxon>Elysia</taxon>
    </lineage>
</organism>
<keyword evidence="2" id="KW-1185">Reference proteome</keyword>
<dbReference type="Proteomes" id="UP001283361">
    <property type="component" value="Unassembled WGS sequence"/>
</dbReference>